<dbReference type="Proteomes" id="UP000792457">
    <property type="component" value="Unassembled WGS sequence"/>
</dbReference>
<keyword evidence="2" id="KW-1185">Reference proteome</keyword>
<evidence type="ECO:0000313" key="2">
    <source>
        <dbReference type="Proteomes" id="UP000792457"/>
    </source>
</evidence>
<reference evidence="1" key="1">
    <citation type="submission" date="2013-04" db="EMBL/GenBank/DDBJ databases">
        <authorList>
            <person name="Qu J."/>
            <person name="Murali S.C."/>
            <person name="Bandaranaike D."/>
            <person name="Bellair M."/>
            <person name="Blankenburg K."/>
            <person name="Chao H."/>
            <person name="Dinh H."/>
            <person name="Doddapaneni H."/>
            <person name="Downs B."/>
            <person name="Dugan-Rocha S."/>
            <person name="Elkadiri S."/>
            <person name="Gnanaolivu R.D."/>
            <person name="Hernandez B."/>
            <person name="Javaid M."/>
            <person name="Jayaseelan J.C."/>
            <person name="Lee S."/>
            <person name="Li M."/>
            <person name="Ming W."/>
            <person name="Munidasa M."/>
            <person name="Muniz J."/>
            <person name="Nguyen L."/>
            <person name="Ongeri F."/>
            <person name="Osuji N."/>
            <person name="Pu L.-L."/>
            <person name="Puazo M."/>
            <person name="Qu C."/>
            <person name="Quiroz J."/>
            <person name="Raj R."/>
            <person name="Weissenberger G."/>
            <person name="Xin Y."/>
            <person name="Zou X."/>
            <person name="Han Y."/>
            <person name="Richards S."/>
            <person name="Worley K."/>
            <person name="Muzny D."/>
            <person name="Gibbs R."/>
        </authorList>
    </citation>
    <scope>NUCLEOTIDE SEQUENCE</scope>
    <source>
        <strain evidence="1">Sampled in the wild</strain>
    </source>
</reference>
<protein>
    <submittedName>
        <fullName evidence="1">Uncharacterized protein</fullName>
    </submittedName>
</protein>
<proteinExistence type="predicted"/>
<evidence type="ECO:0000313" key="1">
    <source>
        <dbReference type="EMBL" id="KAG8238067.1"/>
    </source>
</evidence>
<name>A0A8K0KMY9_LADFU</name>
<sequence length="243" mass="27408">MKQAVGIDVKIVLVGFGGHGQKWPSIFTTNGQIAFDGKGENVKFEKVNEDKQRKNKLFDELPGDMKEYVRRLERMRKLFNVEFGMVNYGDTFQLVRDYPFRAGAARTVVAVLQSRCLYSPLPVSVSLDKNSMYTVADGKKKNLVGDSELRKEMGYNKDLCVDFAFATRGAAFSSSNFMELSKPGLKKQFIQVVSQRISQSLAPELTEDCTCKLYHGLHPVTRCWVTSRKERENLKVATKGVKG</sequence>
<organism evidence="1 2">
    <name type="scientific">Ladona fulva</name>
    <name type="common">Scarce chaser dragonfly</name>
    <name type="synonym">Libellula fulva</name>
    <dbReference type="NCBI Taxonomy" id="123851"/>
    <lineage>
        <taxon>Eukaryota</taxon>
        <taxon>Metazoa</taxon>
        <taxon>Ecdysozoa</taxon>
        <taxon>Arthropoda</taxon>
        <taxon>Hexapoda</taxon>
        <taxon>Insecta</taxon>
        <taxon>Pterygota</taxon>
        <taxon>Palaeoptera</taxon>
        <taxon>Odonata</taxon>
        <taxon>Epiprocta</taxon>
        <taxon>Anisoptera</taxon>
        <taxon>Libelluloidea</taxon>
        <taxon>Libellulidae</taxon>
        <taxon>Ladona</taxon>
    </lineage>
</organism>
<reference evidence="1" key="2">
    <citation type="submission" date="2017-10" db="EMBL/GenBank/DDBJ databases">
        <title>Ladona fulva Genome sequencing and assembly.</title>
        <authorList>
            <person name="Murali S."/>
            <person name="Richards S."/>
            <person name="Bandaranaike D."/>
            <person name="Bellair M."/>
            <person name="Blankenburg K."/>
            <person name="Chao H."/>
            <person name="Dinh H."/>
            <person name="Doddapaneni H."/>
            <person name="Dugan-Rocha S."/>
            <person name="Elkadiri S."/>
            <person name="Gnanaolivu R."/>
            <person name="Hernandez B."/>
            <person name="Skinner E."/>
            <person name="Javaid M."/>
            <person name="Lee S."/>
            <person name="Li M."/>
            <person name="Ming W."/>
            <person name="Munidasa M."/>
            <person name="Muniz J."/>
            <person name="Nguyen L."/>
            <person name="Hughes D."/>
            <person name="Osuji N."/>
            <person name="Pu L.-L."/>
            <person name="Puazo M."/>
            <person name="Qu C."/>
            <person name="Quiroz J."/>
            <person name="Raj R."/>
            <person name="Weissenberger G."/>
            <person name="Xin Y."/>
            <person name="Zou X."/>
            <person name="Han Y."/>
            <person name="Worley K."/>
            <person name="Muzny D."/>
            <person name="Gibbs R."/>
        </authorList>
    </citation>
    <scope>NUCLEOTIDE SEQUENCE</scope>
    <source>
        <strain evidence="1">Sampled in the wild</strain>
    </source>
</reference>
<dbReference type="OrthoDB" id="6484170at2759"/>
<comment type="caution">
    <text evidence="1">The sequence shown here is derived from an EMBL/GenBank/DDBJ whole genome shotgun (WGS) entry which is preliminary data.</text>
</comment>
<accession>A0A8K0KMY9</accession>
<dbReference type="AlphaFoldDB" id="A0A8K0KMY9"/>
<gene>
    <name evidence="1" type="ORF">J437_LFUL016420</name>
</gene>
<dbReference type="EMBL" id="KZ309277">
    <property type="protein sequence ID" value="KAG8238067.1"/>
    <property type="molecule type" value="Genomic_DNA"/>
</dbReference>